<dbReference type="SFLD" id="SFLDS00029">
    <property type="entry name" value="Radical_SAM"/>
    <property type="match status" value="1"/>
</dbReference>
<keyword evidence="4" id="KW-0479">Metal-binding</keyword>
<dbReference type="Gene3D" id="3.20.20.70">
    <property type="entry name" value="Aldolase class I"/>
    <property type="match status" value="1"/>
</dbReference>
<evidence type="ECO:0000256" key="6">
    <source>
        <dbReference type="ARBA" id="ARBA00023014"/>
    </source>
</evidence>
<dbReference type="GO" id="GO:0051539">
    <property type="term" value="F:4 iron, 4 sulfur cluster binding"/>
    <property type="evidence" value="ECO:0007669"/>
    <property type="project" value="UniProtKB-KW"/>
</dbReference>
<dbReference type="CDD" id="cd01335">
    <property type="entry name" value="Radical_SAM"/>
    <property type="match status" value="1"/>
</dbReference>
<evidence type="ECO:0000256" key="4">
    <source>
        <dbReference type="ARBA" id="ARBA00022723"/>
    </source>
</evidence>
<feature type="domain" description="Radical SAM core" evidence="7">
    <location>
        <begin position="94"/>
        <end position="318"/>
    </location>
</feature>
<dbReference type="NCBIfam" id="TIGR04085">
    <property type="entry name" value="rSAM_more_4Fe4S"/>
    <property type="match status" value="1"/>
</dbReference>
<dbReference type="InterPro" id="IPR023867">
    <property type="entry name" value="Sulphatase_maturase_rSAM"/>
</dbReference>
<dbReference type="AlphaFoldDB" id="A0A2V1IR69"/>
<dbReference type="SFLD" id="SFLDG01386">
    <property type="entry name" value="main_SPASM_domain-containing"/>
    <property type="match status" value="1"/>
</dbReference>
<dbReference type="GO" id="GO:0046872">
    <property type="term" value="F:metal ion binding"/>
    <property type="evidence" value="ECO:0007669"/>
    <property type="project" value="UniProtKB-KW"/>
</dbReference>
<dbReference type="Pfam" id="PF04055">
    <property type="entry name" value="Radical_SAM"/>
    <property type="match status" value="1"/>
</dbReference>
<keyword evidence="6" id="KW-0411">Iron-sulfur</keyword>
<dbReference type="SFLD" id="SFLDG01067">
    <property type="entry name" value="SPASM/twitch_domain_containing"/>
    <property type="match status" value="1"/>
</dbReference>
<dbReference type="GO" id="GO:0016491">
    <property type="term" value="F:oxidoreductase activity"/>
    <property type="evidence" value="ECO:0007669"/>
    <property type="project" value="InterPro"/>
</dbReference>
<dbReference type="EMBL" id="PUBV01000032">
    <property type="protein sequence ID" value="PWB06172.1"/>
    <property type="molecule type" value="Genomic_DNA"/>
</dbReference>
<protein>
    <submittedName>
        <fullName evidence="8">SPASM domain-containing protein</fullName>
    </submittedName>
</protein>
<reference evidence="9" key="1">
    <citation type="submission" date="2018-02" db="EMBL/GenBank/DDBJ databases">
        <authorList>
            <person name="Clavel T."/>
            <person name="Strowig T."/>
        </authorList>
    </citation>
    <scope>NUCLEOTIDE SEQUENCE [LARGE SCALE GENOMIC DNA]</scope>
    <source>
        <strain evidence="9">DSM 100764</strain>
    </source>
</reference>
<comment type="caution">
    <text evidence="8">The sequence shown here is derived from an EMBL/GenBank/DDBJ whole genome shotgun (WGS) entry which is preliminary data.</text>
</comment>
<name>A0A2V1IR69_9BACT</name>
<organism evidence="8 9">
    <name type="scientific">Paramuribaculum intestinale</name>
    <dbReference type="NCBI Taxonomy" id="2094151"/>
    <lineage>
        <taxon>Bacteria</taxon>
        <taxon>Pseudomonadati</taxon>
        <taxon>Bacteroidota</taxon>
        <taxon>Bacteroidia</taxon>
        <taxon>Bacteroidales</taxon>
        <taxon>Muribaculaceae</taxon>
        <taxon>Paramuribaculum</taxon>
    </lineage>
</organism>
<proteinExistence type="predicted"/>
<keyword evidence="2" id="KW-0004">4Fe-4S</keyword>
<dbReference type="InterPro" id="IPR023885">
    <property type="entry name" value="4Fe4S-binding_SPASM_dom"/>
</dbReference>
<comment type="cofactor">
    <cofactor evidence="1">
        <name>[4Fe-4S] cluster</name>
        <dbReference type="ChEBI" id="CHEBI:49883"/>
    </cofactor>
</comment>
<dbReference type="UniPathway" id="UPA00782"/>
<gene>
    <name evidence="8" type="ORF">C5O25_11125</name>
</gene>
<keyword evidence="3" id="KW-0949">S-adenosyl-L-methionine</keyword>
<dbReference type="PANTHER" id="PTHR43787:SF3">
    <property type="entry name" value="ARYLSULFATASE REGULATORY PROTEIN"/>
    <property type="match status" value="1"/>
</dbReference>
<evidence type="ECO:0000313" key="8">
    <source>
        <dbReference type="EMBL" id="PWB06172.1"/>
    </source>
</evidence>
<keyword evidence="5" id="KW-0408">Iron</keyword>
<dbReference type="SFLD" id="SFLDG01384">
    <property type="entry name" value="thioether_bond_formation_requi"/>
    <property type="match status" value="1"/>
</dbReference>
<evidence type="ECO:0000256" key="1">
    <source>
        <dbReference type="ARBA" id="ARBA00001966"/>
    </source>
</evidence>
<accession>A0A2V1IR69</accession>
<dbReference type="InterPro" id="IPR058240">
    <property type="entry name" value="rSAM_sf"/>
</dbReference>
<evidence type="ECO:0000256" key="2">
    <source>
        <dbReference type="ARBA" id="ARBA00022485"/>
    </source>
</evidence>
<dbReference type="PROSITE" id="PS51918">
    <property type="entry name" value="RADICAL_SAM"/>
    <property type="match status" value="1"/>
</dbReference>
<dbReference type="InterPro" id="IPR007197">
    <property type="entry name" value="rSAM"/>
</dbReference>
<evidence type="ECO:0000256" key="5">
    <source>
        <dbReference type="ARBA" id="ARBA00023004"/>
    </source>
</evidence>
<dbReference type="Proteomes" id="UP000244925">
    <property type="component" value="Unassembled WGS sequence"/>
</dbReference>
<evidence type="ECO:0000313" key="9">
    <source>
        <dbReference type="Proteomes" id="UP000244925"/>
    </source>
</evidence>
<keyword evidence="9" id="KW-1185">Reference proteome</keyword>
<dbReference type="InterPro" id="IPR013785">
    <property type="entry name" value="Aldolase_TIM"/>
</dbReference>
<dbReference type="PANTHER" id="PTHR43787">
    <property type="entry name" value="FEMO COFACTOR BIOSYNTHESIS PROTEIN NIFB-RELATED"/>
    <property type="match status" value="1"/>
</dbReference>
<sequence length="443" mass="51059">MGLHLLIRTTMKWSKYNILSKSDKYGHLLFNTMSMVFLQINDEDLPAWLELKSNPDKVSEISNGNFLLKSRIIVKDDDENLNVYLTDVLKNRYNSSDLALTILPTRGCNFGCIYCYEQERPMINMSEDTEQAIIRFVKSNPNLKRLSVVWYGGEPLINFPSIQRLSEAFIGMGIEYSAKMVCNGYLLTEDIANEIERLKIRNIQITLDGIADIHDKRRPLLGGQPTYEKIMSNLKYLLSVNHSVTIDVRSNIDRRNMDEYHTFYEEFRKEIPDNRVTLYPGFVSDLLSDECVSAEDNISEGGYKAQFALDIFNRYGIEIKAFLPKFRRHSCVASKYFAFVIGPEGEIYKCWRMVGNNEQTLGNVRSGLDLAKFSRYLVGADYTRDPKCLNCEFITLCGGGCPLVRLRNKEEGLTLNHCCPEKSHMEKLMEMRYEMTLLAKKNK</sequence>
<dbReference type="SUPFAM" id="SSF102114">
    <property type="entry name" value="Radical SAM enzymes"/>
    <property type="match status" value="1"/>
</dbReference>
<evidence type="ECO:0000256" key="3">
    <source>
        <dbReference type="ARBA" id="ARBA00022691"/>
    </source>
</evidence>
<evidence type="ECO:0000259" key="7">
    <source>
        <dbReference type="PROSITE" id="PS51918"/>
    </source>
</evidence>